<comment type="caution">
    <text evidence="9">Lacks conserved residue(s) required for the propagation of feature annotation.</text>
</comment>
<reference evidence="10 11" key="1">
    <citation type="submission" date="2017-07" db="EMBL/GenBank/DDBJ databases">
        <title>Complete genome sequence of Oryzomicrobium terrae TPP412.</title>
        <authorList>
            <person name="Chiu L.-W."/>
            <person name="Lo K.-J."/>
            <person name="Tsai Y.-M."/>
            <person name="Lin S.-S."/>
            <person name="Kuo C.-H."/>
            <person name="Liu C.-T."/>
        </authorList>
    </citation>
    <scope>NUCLEOTIDE SEQUENCE [LARGE SCALE GENOMIC DNA]</scope>
    <source>
        <strain evidence="10 11">TPP412</strain>
    </source>
</reference>
<keyword evidence="6 9" id="KW-1133">Transmembrane helix</keyword>
<dbReference type="GO" id="GO:0006605">
    <property type="term" value="P:protein targeting"/>
    <property type="evidence" value="ECO:0007669"/>
    <property type="project" value="UniProtKB-UniRule"/>
</dbReference>
<evidence type="ECO:0000256" key="5">
    <source>
        <dbReference type="ARBA" id="ARBA00022927"/>
    </source>
</evidence>
<dbReference type="PANTHER" id="PTHR33910">
    <property type="entry name" value="PROTEIN TRANSLOCASE SUBUNIT SECE"/>
    <property type="match status" value="1"/>
</dbReference>
<dbReference type="GO" id="GO:0009306">
    <property type="term" value="P:protein secretion"/>
    <property type="evidence" value="ECO:0007669"/>
    <property type="project" value="UniProtKB-UniRule"/>
</dbReference>
<dbReference type="InterPro" id="IPR001901">
    <property type="entry name" value="Translocase_SecE/Sec61-g"/>
</dbReference>
<evidence type="ECO:0000256" key="8">
    <source>
        <dbReference type="ARBA" id="ARBA00023136"/>
    </source>
</evidence>
<dbReference type="Gene3D" id="1.20.5.1030">
    <property type="entry name" value="Preprotein translocase secy subunit"/>
    <property type="match status" value="1"/>
</dbReference>
<keyword evidence="5 9" id="KW-0653">Protein transport</keyword>
<feature type="transmembrane region" description="Helical" evidence="9">
    <location>
        <begin position="30"/>
        <end position="49"/>
    </location>
</feature>
<dbReference type="PANTHER" id="PTHR33910:SF1">
    <property type="entry name" value="PROTEIN TRANSLOCASE SUBUNIT SECE"/>
    <property type="match status" value="1"/>
</dbReference>
<keyword evidence="4 9" id="KW-0812">Transmembrane</keyword>
<keyword evidence="2 9" id="KW-0813">Transport</keyword>
<dbReference type="PRINTS" id="PR01650">
    <property type="entry name" value="SECETRNLCASE"/>
</dbReference>
<feature type="transmembrane region" description="Helical" evidence="9">
    <location>
        <begin position="78"/>
        <end position="98"/>
    </location>
</feature>
<comment type="function">
    <text evidence="9">Essential subunit of the Sec protein translocation channel SecYEG. Clamps together the 2 halves of SecY. May contact the channel plug during translocation.</text>
</comment>
<dbReference type="HAMAP" id="MF_00422">
    <property type="entry name" value="SecE"/>
    <property type="match status" value="1"/>
</dbReference>
<comment type="subunit">
    <text evidence="9">Component of the Sec protein translocase complex. Heterotrimer consisting of SecY, SecE and SecG subunits. The heterotrimers can form oligomers, although 1 heterotrimer is thought to be able to translocate proteins. Interacts with the ribosome. Interacts with SecDF, and other proteins may be involved. Interacts with SecA.</text>
</comment>
<dbReference type="AlphaFoldDB" id="A0A5C1EBK0"/>
<keyword evidence="8 9" id="KW-0472">Membrane</keyword>
<dbReference type="KEGG" id="otr:OTERR_27600"/>
<dbReference type="InterPro" id="IPR005807">
    <property type="entry name" value="SecE_bac"/>
</dbReference>
<feature type="transmembrane region" description="Helical" evidence="9">
    <location>
        <begin position="7"/>
        <end position="24"/>
    </location>
</feature>
<evidence type="ECO:0000256" key="6">
    <source>
        <dbReference type="ARBA" id="ARBA00022989"/>
    </source>
</evidence>
<organism evidence="10 11">
    <name type="scientific">Oryzomicrobium terrae</name>
    <dbReference type="NCBI Taxonomy" id="1735038"/>
    <lineage>
        <taxon>Bacteria</taxon>
        <taxon>Pseudomonadati</taxon>
        <taxon>Pseudomonadota</taxon>
        <taxon>Betaproteobacteria</taxon>
        <taxon>Rhodocyclales</taxon>
        <taxon>Rhodocyclaceae</taxon>
        <taxon>Oryzomicrobium</taxon>
    </lineage>
</organism>
<evidence type="ECO:0000256" key="9">
    <source>
        <dbReference type="HAMAP-Rule" id="MF_00422"/>
    </source>
</evidence>
<evidence type="ECO:0000256" key="1">
    <source>
        <dbReference type="ARBA" id="ARBA00004370"/>
    </source>
</evidence>
<protein>
    <recommendedName>
        <fullName evidence="9">Protein translocase subunit SecE</fullName>
    </recommendedName>
</protein>
<dbReference type="NCBIfam" id="NF004371">
    <property type="entry name" value="PRK05740.1-1"/>
    <property type="match status" value="1"/>
</dbReference>
<comment type="similarity">
    <text evidence="9">Belongs to the SecE/SEC61-gamma family.</text>
</comment>
<sequence length="117" mass="12923">MADKIKFALAIALLAAGVVGFYLLAEQAMILRILVVLVGVAAAAALAWFTEPGQRFFVFAQEAAVEARKVVWPTRKETLQMTGAVFAFVVVMAIFLWVTDKSLEWALYDLILGWKKS</sequence>
<dbReference type="GO" id="GO:0065002">
    <property type="term" value="P:intracellular protein transmembrane transport"/>
    <property type="evidence" value="ECO:0007669"/>
    <property type="project" value="UniProtKB-UniRule"/>
</dbReference>
<keyword evidence="7 9" id="KW-0811">Translocation</keyword>
<dbReference type="EMBL" id="CP022579">
    <property type="protein sequence ID" value="QEL66236.1"/>
    <property type="molecule type" value="Genomic_DNA"/>
</dbReference>
<dbReference type="GO" id="GO:0005886">
    <property type="term" value="C:plasma membrane"/>
    <property type="evidence" value="ECO:0007669"/>
    <property type="project" value="UniProtKB-UniRule"/>
</dbReference>
<evidence type="ECO:0000256" key="3">
    <source>
        <dbReference type="ARBA" id="ARBA00022475"/>
    </source>
</evidence>
<dbReference type="InterPro" id="IPR038379">
    <property type="entry name" value="SecE_sf"/>
</dbReference>
<dbReference type="GO" id="GO:0008320">
    <property type="term" value="F:protein transmembrane transporter activity"/>
    <property type="evidence" value="ECO:0007669"/>
    <property type="project" value="UniProtKB-UniRule"/>
</dbReference>
<name>A0A5C1EBK0_9RHOO</name>
<dbReference type="NCBIfam" id="TIGR00964">
    <property type="entry name" value="secE_bact"/>
    <property type="match status" value="1"/>
</dbReference>
<evidence type="ECO:0000256" key="4">
    <source>
        <dbReference type="ARBA" id="ARBA00022692"/>
    </source>
</evidence>
<gene>
    <name evidence="9 10" type="primary">secE</name>
    <name evidence="10" type="ORF">OTERR_27600</name>
</gene>
<evidence type="ECO:0000256" key="2">
    <source>
        <dbReference type="ARBA" id="ARBA00022448"/>
    </source>
</evidence>
<keyword evidence="3 9" id="KW-1003">Cell membrane</keyword>
<dbReference type="Pfam" id="PF00584">
    <property type="entry name" value="SecE"/>
    <property type="match status" value="1"/>
</dbReference>
<comment type="subcellular location">
    <subcellularLocation>
        <location evidence="1">Membrane</location>
    </subcellularLocation>
</comment>
<dbReference type="GO" id="GO:0043952">
    <property type="term" value="P:protein transport by the Sec complex"/>
    <property type="evidence" value="ECO:0007669"/>
    <property type="project" value="UniProtKB-UniRule"/>
</dbReference>
<keyword evidence="11" id="KW-1185">Reference proteome</keyword>
<accession>A0A5C1EBK0</accession>
<proteinExistence type="inferred from homology"/>
<dbReference type="Proteomes" id="UP000323671">
    <property type="component" value="Chromosome"/>
</dbReference>
<evidence type="ECO:0000313" key="10">
    <source>
        <dbReference type="EMBL" id="QEL66236.1"/>
    </source>
</evidence>
<evidence type="ECO:0000256" key="7">
    <source>
        <dbReference type="ARBA" id="ARBA00023010"/>
    </source>
</evidence>
<evidence type="ECO:0000313" key="11">
    <source>
        <dbReference type="Proteomes" id="UP000323671"/>
    </source>
</evidence>
<dbReference type="RefSeq" id="WP_054620003.1">
    <property type="nucleotide sequence ID" value="NZ_CP022579.1"/>
</dbReference>